<dbReference type="GO" id="GO:0090486">
    <property type="term" value="F:small RNA 2'-O-methyltransferase activity"/>
    <property type="evidence" value="ECO:0007669"/>
    <property type="project" value="UniProtKB-EC"/>
</dbReference>
<evidence type="ECO:0000313" key="15">
    <source>
        <dbReference type="Proteomes" id="UP000503336"/>
    </source>
</evidence>
<protein>
    <recommendedName>
        <fullName evidence="3">Small RNA 2'-O-methyltransferase</fullName>
        <ecNumber evidence="11">2.1.1.386</ecNumber>
    </recommendedName>
</protein>
<dbReference type="EC" id="2.1.1.386" evidence="11"/>
<keyword evidence="4 14" id="KW-0489">Methyltransferase</keyword>
<gene>
    <name evidence="14" type="ORF">G5B40_10045</name>
</gene>
<dbReference type="EMBL" id="CP049056">
    <property type="protein sequence ID" value="QIE55761.1"/>
    <property type="molecule type" value="Genomic_DNA"/>
</dbReference>
<evidence type="ECO:0000256" key="1">
    <source>
        <dbReference type="ARBA" id="ARBA00001946"/>
    </source>
</evidence>
<accession>A0A7L5BWE4</accession>
<comment type="cofactor">
    <cofactor evidence="1">
        <name>Mg(2+)</name>
        <dbReference type="ChEBI" id="CHEBI:18420"/>
    </cofactor>
</comment>
<dbReference type="InterPro" id="IPR029063">
    <property type="entry name" value="SAM-dependent_MTases_sf"/>
</dbReference>
<evidence type="ECO:0000256" key="3">
    <source>
        <dbReference type="ARBA" id="ARBA00021330"/>
    </source>
</evidence>
<keyword evidence="5 14" id="KW-0808">Transferase</keyword>
<dbReference type="InterPro" id="IPR041698">
    <property type="entry name" value="Methyltransf_25"/>
</dbReference>
<dbReference type="Pfam" id="PF13649">
    <property type="entry name" value="Methyltransf_25"/>
    <property type="match status" value="1"/>
</dbReference>
<evidence type="ECO:0000256" key="7">
    <source>
        <dbReference type="ARBA" id="ARBA00022723"/>
    </source>
</evidence>
<dbReference type="Proteomes" id="UP000503336">
    <property type="component" value="Chromosome"/>
</dbReference>
<dbReference type="GO" id="GO:0003723">
    <property type="term" value="F:RNA binding"/>
    <property type="evidence" value="ECO:0007669"/>
    <property type="project" value="UniProtKB-KW"/>
</dbReference>
<dbReference type="SUPFAM" id="SSF53335">
    <property type="entry name" value="S-adenosyl-L-methionine-dependent methyltransferases"/>
    <property type="match status" value="1"/>
</dbReference>
<evidence type="ECO:0000313" key="14">
    <source>
        <dbReference type="EMBL" id="QIE55761.1"/>
    </source>
</evidence>
<keyword evidence="10" id="KW-0943">RNA-mediated gene silencing</keyword>
<evidence type="ECO:0000256" key="4">
    <source>
        <dbReference type="ARBA" id="ARBA00022603"/>
    </source>
</evidence>
<evidence type="ECO:0000256" key="2">
    <source>
        <dbReference type="ARBA" id="ARBA00009026"/>
    </source>
</evidence>
<evidence type="ECO:0000256" key="12">
    <source>
        <dbReference type="ARBA" id="ARBA00048418"/>
    </source>
</evidence>
<evidence type="ECO:0000256" key="10">
    <source>
        <dbReference type="ARBA" id="ARBA00023158"/>
    </source>
</evidence>
<comment type="similarity">
    <text evidence="2">Belongs to the methyltransferase superfamily. HEN1 family.</text>
</comment>
<evidence type="ECO:0000256" key="11">
    <source>
        <dbReference type="ARBA" id="ARBA00035025"/>
    </source>
</evidence>
<dbReference type="GO" id="GO:0031047">
    <property type="term" value="P:regulatory ncRNA-mediated gene silencing"/>
    <property type="evidence" value="ECO:0007669"/>
    <property type="project" value="UniProtKB-KW"/>
</dbReference>
<keyword evidence="8" id="KW-0460">Magnesium</keyword>
<keyword evidence="6" id="KW-0949">S-adenosyl-L-methionine</keyword>
<keyword evidence="9" id="KW-0694">RNA-binding</keyword>
<dbReference type="Gene3D" id="3.40.50.150">
    <property type="entry name" value="Vaccinia Virus protein VP39"/>
    <property type="match status" value="1"/>
</dbReference>
<feature type="domain" description="Methyltransferase" evidence="13">
    <location>
        <begin position="25"/>
        <end position="120"/>
    </location>
</feature>
<dbReference type="RefSeq" id="WP_165098110.1">
    <property type="nucleotide sequence ID" value="NZ_CP049056.1"/>
</dbReference>
<dbReference type="AlphaFoldDB" id="A0A7L5BWE4"/>
<evidence type="ECO:0000256" key="6">
    <source>
        <dbReference type="ARBA" id="ARBA00022691"/>
    </source>
</evidence>
<dbReference type="CDD" id="cd02440">
    <property type="entry name" value="AdoMet_MTases"/>
    <property type="match status" value="1"/>
</dbReference>
<comment type="catalytic activity">
    <reaction evidence="12">
        <text>small RNA 3'-end nucleotide + S-adenosyl-L-methionine = small RNA 3'-end 2'-O-methylnucleotide + S-adenosyl-L-homocysteine + H(+)</text>
        <dbReference type="Rhea" id="RHEA:37887"/>
        <dbReference type="Rhea" id="RHEA-COMP:10415"/>
        <dbReference type="Rhea" id="RHEA-COMP:10416"/>
        <dbReference type="ChEBI" id="CHEBI:15378"/>
        <dbReference type="ChEBI" id="CHEBI:57856"/>
        <dbReference type="ChEBI" id="CHEBI:59789"/>
        <dbReference type="ChEBI" id="CHEBI:74896"/>
        <dbReference type="ChEBI" id="CHEBI:74898"/>
        <dbReference type="EC" id="2.1.1.386"/>
    </reaction>
</comment>
<evidence type="ECO:0000256" key="5">
    <source>
        <dbReference type="ARBA" id="ARBA00022679"/>
    </source>
</evidence>
<dbReference type="PANTHER" id="PTHR21404">
    <property type="entry name" value="HEN1"/>
    <property type="match status" value="1"/>
</dbReference>
<proteinExistence type="inferred from homology"/>
<evidence type="ECO:0000259" key="13">
    <source>
        <dbReference type="Pfam" id="PF13649"/>
    </source>
</evidence>
<sequence>MTSWLHEERLAAVIGAIRASGARSVLDLGCGEGDLILRLLGVPEIERIAGVDLSLPALERLRAALKTRQDGGRVKLLHGSMIAPPPGLTGFDCAALVETIEHLAPETLSRLETALFGGLRPRTVAITTPNVEFNGLLGVKPGRFRRPDHRFEWGRARFRAWAAGVAARTGYGVAHEDIAGRHPTLGGASQMAVFTRAAGVFESDGS</sequence>
<evidence type="ECO:0000256" key="9">
    <source>
        <dbReference type="ARBA" id="ARBA00022884"/>
    </source>
</evidence>
<evidence type="ECO:0000256" key="8">
    <source>
        <dbReference type="ARBA" id="ARBA00022842"/>
    </source>
</evidence>
<dbReference type="PANTHER" id="PTHR21404:SF3">
    <property type="entry name" value="SMALL RNA 2'-O-METHYLTRANSFERASE"/>
    <property type="match status" value="1"/>
</dbReference>
<dbReference type="InterPro" id="IPR026610">
    <property type="entry name" value="Hen1"/>
</dbReference>
<name>A0A7L5BWE4_9RHOB</name>
<dbReference type="GO" id="GO:0046872">
    <property type="term" value="F:metal ion binding"/>
    <property type="evidence" value="ECO:0007669"/>
    <property type="project" value="UniProtKB-KW"/>
</dbReference>
<keyword evidence="15" id="KW-1185">Reference proteome</keyword>
<dbReference type="KEGG" id="hdh:G5B40_10045"/>
<organism evidence="14 15">
    <name type="scientific">Pikeienuella piscinae</name>
    <dbReference type="NCBI Taxonomy" id="2748098"/>
    <lineage>
        <taxon>Bacteria</taxon>
        <taxon>Pseudomonadati</taxon>
        <taxon>Pseudomonadota</taxon>
        <taxon>Alphaproteobacteria</taxon>
        <taxon>Rhodobacterales</taxon>
        <taxon>Paracoccaceae</taxon>
        <taxon>Pikeienuella</taxon>
    </lineage>
</organism>
<dbReference type="GO" id="GO:0001510">
    <property type="term" value="P:RNA methylation"/>
    <property type="evidence" value="ECO:0007669"/>
    <property type="project" value="InterPro"/>
</dbReference>
<reference evidence="14 15" key="1">
    <citation type="submission" date="2020-02" db="EMBL/GenBank/DDBJ databases">
        <title>complete genome sequence of Rhodobacteraceae bacterium.</title>
        <authorList>
            <person name="Park J."/>
            <person name="Kim Y.-S."/>
            <person name="Kim K.-H."/>
        </authorList>
    </citation>
    <scope>NUCLEOTIDE SEQUENCE [LARGE SCALE GENOMIC DNA]</scope>
    <source>
        <strain evidence="14 15">RR4-56</strain>
    </source>
</reference>
<keyword evidence="7" id="KW-0479">Metal-binding</keyword>